<dbReference type="EMBL" id="GL385396">
    <property type="protein sequence ID" value="EJT79831.1"/>
    <property type="molecule type" value="Genomic_DNA"/>
</dbReference>
<protein>
    <submittedName>
        <fullName evidence="2 3">Uncharacterized protein</fullName>
    </submittedName>
</protein>
<dbReference type="VEuPathDB" id="FungiDB:GGTG_04914"/>
<dbReference type="AlphaFoldDB" id="J3NUF8"/>
<evidence type="ECO:0000256" key="1">
    <source>
        <dbReference type="SAM" id="MobiDB-lite"/>
    </source>
</evidence>
<evidence type="ECO:0000313" key="4">
    <source>
        <dbReference type="Proteomes" id="UP000006039"/>
    </source>
</evidence>
<reference evidence="2" key="2">
    <citation type="submission" date="2010-07" db="EMBL/GenBank/DDBJ databases">
        <authorList>
            <consortium name="The Broad Institute Genome Sequencing Platform"/>
            <consortium name="Broad Institute Genome Sequencing Center for Infectious Disease"/>
            <person name="Ma L.-J."/>
            <person name="Dead R."/>
            <person name="Young S."/>
            <person name="Zeng Q."/>
            <person name="Koehrsen M."/>
            <person name="Alvarado L."/>
            <person name="Berlin A."/>
            <person name="Chapman S.B."/>
            <person name="Chen Z."/>
            <person name="Freedman E."/>
            <person name="Gellesch M."/>
            <person name="Goldberg J."/>
            <person name="Griggs A."/>
            <person name="Gujja S."/>
            <person name="Heilman E.R."/>
            <person name="Heiman D."/>
            <person name="Hepburn T."/>
            <person name="Howarth C."/>
            <person name="Jen D."/>
            <person name="Larson L."/>
            <person name="Mehta T."/>
            <person name="Neiman D."/>
            <person name="Pearson M."/>
            <person name="Roberts A."/>
            <person name="Saif S."/>
            <person name="Shea T."/>
            <person name="Shenoy N."/>
            <person name="Sisk P."/>
            <person name="Stolte C."/>
            <person name="Sykes S."/>
            <person name="Walk T."/>
            <person name="White J."/>
            <person name="Yandava C."/>
            <person name="Haas B."/>
            <person name="Nusbaum C."/>
            <person name="Birren B."/>
        </authorList>
    </citation>
    <scope>NUCLEOTIDE SEQUENCE</scope>
    <source>
        <strain evidence="2">R3-111a-1</strain>
    </source>
</reference>
<proteinExistence type="predicted"/>
<reference evidence="2" key="3">
    <citation type="submission" date="2010-09" db="EMBL/GenBank/DDBJ databases">
        <title>Annotation of Gaeumannomyces graminis var. tritici R3-111a-1.</title>
        <authorList>
            <consortium name="The Broad Institute Genome Sequencing Platform"/>
            <person name="Ma L.-J."/>
            <person name="Dead R."/>
            <person name="Young S.K."/>
            <person name="Zeng Q."/>
            <person name="Gargeya S."/>
            <person name="Fitzgerald M."/>
            <person name="Haas B."/>
            <person name="Abouelleil A."/>
            <person name="Alvarado L."/>
            <person name="Arachchi H.M."/>
            <person name="Berlin A."/>
            <person name="Brown A."/>
            <person name="Chapman S.B."/>
            <person name="Chen Z."/>
            <person name="Dunbar C."/>
            <person name="Freedman E."/>
            <person name="Gearin G."/>
            <person name="Gellesch M."/>
            <person name="Goldberg J."/>
            <person name="Griggs A."/>
            <person name="Gujja S."/>
            <person name="Heiman D."/>
            <person name="Howarth C."/>
            <person name="Larson L."/>
            <person name="Lui A."/>
            <person name="MacDonald P.J.P."/>
            <person name="Mehta T."/>
            <person name="Montmayeur A."/>
            <person name="Murphy C."/>
            <person name="Neiman D."/>
            <person name="Pearson M."/>
            <person name="Priest M."/>
            <person name="Roberts A."/>
            <person name="Saif S."/>
            <person name="Shea T."/>
            <person name="Shenoy N."/>
            <person name="Sisk P."/>
            <person name="Stolte C."/>
            <person name="Sykes S."/>
            <person name="Yandava C."/>
            <person name="Wortman J."/>
            <person name="Nusbaum C."/>
            <person name="Birren B."/>
        </authorList>
    </citation>
    <scope>NUCLEOTIDE SEQUENCE</scope>
    <source>
        <strain evidence="2">R3-111a-1</strain>
    </source>
</reference>
<gene>
    <name evidence="3" type="primary">20345372</name>
    <name evidence="2" type="ORF">GGTG_04914</name>
</gene>
<dbReference type="HOGENOM" id="CLU_1677987_0_0_1"/>
<dbReference type="Proteomes" id="UP000006039">
    <property type="component" value="Unassembled WGS sequence"/>
</dbReference>
<name>J3NUF8_GAET3</name>
<sequence>MTAQLHAHMAPRGISRQNEGGHGAAKAVPRGASRWRTRWARRSGRGGKRGWREDGWEGRGSEARAGKDDNPAPVLAVLSAGSAACSIGRLDETLARAAGAAARPSVVAPTGACGHDPEEVAVARRAETSNAGPACLHSAVSAGFTGAFGPRRQPIGA</sequence>
<reference evidence="3" key="4">
    <citation type="journal article" date="2015" name="G3 (Bethesda)">
        <title>Genome sequences of three phytopathogenic species of the Magnaporthaceae family of fungi.</title>
        <authorList>
            <person name="Okagaki L.H."/>
            <person name="Nunes C.C."/>
            <person name="Sailsbery J."/>
            <person name="Clay B."/>
            <person name="Brown D."/>
            <person name="John T."/>
            <person name="Oh Y."/>
            <person name="Young N."/>
            <person name="Fitzgerald M."/>
            <person name="Haas B.J."/>
            <person name="Zeng Q."/>
            <person name="Young S."/>
            <person name="Adiconis X."/>
            <person name="Fan L."/>
            <person name="Levin J.Z."/>
            <person name="Mitchell T.K."/>
            <person name="Okubara P.A."/>
            <person name="Farman M.L."/>
            <person name="Kohn L.M."/>
            <person name="Birren B."/>
            <person name="Ma L.-J."/>
            <person name="Dean R.A."/>
        </authorList>
    </citation>
    <scope>NUCLEOTIDE SEQUENCE</scope>
    <source>
        <strain evidence="3">R3-111a-1</strain>
    </source>
</reference>
<feature type="compositionally biased region" description="Basic and acidic residues" evidence="1">
    <location>
        <begin position="50"/>
        <end position="70"/>
    </location>
</feature>
<dbReference type="GeneID" id="20345372"/>
<accession>J3NUF8</accession>
<keyword evidence="4" id="KW-1185">Reference proteome</keyword>
<reference evidence="4" key="1">
    <citation type="submission" date="2010-07" db="EMBL/GenBank/DDBJ databases">
        <title>The genome sequence of Gaeumannomyces graminis var. tritici strain R3-111a-1.</title>
        <authorList>
            <consortium name="The Broad Institute Genome Sequencing Platform"/>
            <person name="Ma L.-J."/>
            <person name="Dead R."/>
            <person name="Young S."/>
            <person name="Zeng Q."/>
            <person name="Koehrsen M."/>
            <person name="Alvarado L."/>
            <person name="Berlin A."/>
            <person name="Chapman S.B."/>
            <person name="Chen Z."/>
            <person name="Freedman E."/>
            <person name="Gellesch M."/>
            <person name="Goldberg J."/>
            <person name="Griggs A."/>
            <person name="Gujja S."/>
            <person name="Heilman E.R."/>
            <person name="Heiman D."/>
            <person name="Hepburn T."/>
            <person name="Howarth C."/>
            <person name="Jen D."/>
            <person name="Larson L."/>
            <person name="Mehta T."/>
            <person name="Neiman D."/>
            <person name="Pearson M."/>
            <person name="Roberts A."/>
            <person name="Saif S."/>
            <person name="Shea T."/>
            <person name="Shenoy N."/>
            <person name="Sisk P."/>
            <person name="Stolte C."/>
            <person name="Sykes S."/>
            <person name="Walk T."/>
            <person name="White J."/>
            <person name="Yandava C."/>
            <person name="Haas B."/>
            <person name="Nusbaum C."/>
            <person name="Birren B."/>
        </authorList>
    </citation>
    <scope>NUCLEOTIDE SEQUENCE [LARGE SCALE GENOMIC DNA]</scope>
    <source>
        <strain evidence="4">R3-111a-1</strain>
    </source>
</reference>
<reference evidence="3" key="5">
    <citation type="submission" date="2018-04" db="UniProtKB">
        <authorList>
            <consortium name="EnsemblFungi"/>
        </authorList>
    </citation>
    <scope>IDENTIFICATION</scope>
    <source>
        <strain evidence="3">R3-111a-1</strain>
    </source>
</reference>
<feature type="compositionally biased region" description="Basic residues" evidence="1">
    <location>
        <begin position="33"/>
        <end position="49"/>
    </location>
</feature>
<evidence type="ECO:0000313" key="3">
    <source>
        <dbReference type="EnsemblFungi" id="EJT79831"/>
    </source>
</evidence>
<evidence type="ECO:0000313" key="2">
    <source>
        <dbReference type="EMBL" id="EJT79831.1"/>
    </source>
</evidence>
<organism evidence="2">
    <name type="scientific">Gaeumannomyces tritici (strain R3-111a-1)</name>
    <name type="common">Wheat and barley take-all root rot fungus</name>
    <name type="synonym">Gaeumannomyces graminis var. tritici</name>
    <dbReference type="NCBI Taxonomy" id="644352"/>
    <lineage>
        <taxon>Eukaryota</taxon>
        <taxon>Fungi</taxon>
        <taxon>Dikarya</taxon>
        <taxon>Ascomycota</taxon>
        <taxon>Pezizomycotina</taxon>
        <taxon>Sordariomycetes</taxon>
        <taxon>Sordariomycetidae</taxon>
        <taxon>Magnaporthales</taxon>
        <taxon>Magnaporthaceae</taxon>
        <taxon>Gaeumannomyces</taxon>
    </lineage>
</organism>
<feature type="region of interest" description="Disordered" evidence="1">
    <location>
        <begin position="1"/>
        <end position="71"/>
    </location>
</feature>
<dbReference type="RefSeq" id="XP_009220976.1">
    <property type="nucleotide sequence ID" value="XM_009222712.1"/>
</dbReference>
<dbReference type="EnsemblFungi" id="EJT79831">
    <property type="protein sequence ID" value="EJT79831"/>
    <property type="gene ID" value="GGTG_04914"/>
</dbReference>